<organism evidence="2">
    <name type="scientific">uncultured Caudovirales phage</name>
    <dbReference type="NCBI Taxonomy" id="2100421"/>
    <lineage>
        <taxon>Viruses</taxon>
        <taxon>Duplodnaviria</taxon>
        <taxon>Heunggongvirae</taxon>
        <taxon>Uroviricota</taxon>
        <taxon>Caudoviricetes</taxon>
        <taxon>Peduoviridae</taxon>
        <taxon>Maltschvirus</taxon>
        <taxon>Maltschvirus maltsch</taxon>
    </lineage>
</organism>
<accession>A0A6J5NFV2</accession>
<dbReference type="EMBL" id="LR796634">
    <property type="protein sequence ID" value="CAB4156095.1"/>
    <property type="molecule type" value="Genomic_DNA"/>
</dbReference>
<dbReference type="Pfam" id="PF13730">
    <property type="entry name" value="HTH_36"/>
    <property type="match status" value="1"/>
</dbReference>
<gene>
    <name evidence="1" type="ORF">UFOVP467_74</name>
    <name evidence="2" type="ORF">UFOVP657_37</name>
</gene>
<proteinExistence type="predicted"/>
<dbReference type="Gene3D" id="1.10.10.10">
    <property type="entry name" value="Winged helix-like DNA-binding domain superfamily/Winged helix DNA-binding domain"/>
    <property type="match status" value="1"/>
</dbReference>
<dbReference type="InterPro" id="IPR036388">
    <property type="entry name" value="WH-like_DNA-bd_sf"/>
</dbReference>
<name>A0A6J5NFV2_9CAUD</name>
<evidence type="ECO:0000313" key="2">
    <source>
        <dbReference type="EMBL" id="CAB4156095.1"/>
    </source>
</evidence>
<sequence length="237" mass="26863">MITVFNGKSFGLSGERSSGFVQIDRLLVNHITSFTPSGFVVFMALVMHVDNDGYCWPSIKRLVECTGLSETTVKTALHYLTGMKINEKRLLEVNGRTSPNGRTTSNGYKLFPDSVDHDPDVKVTSVKQARADAVKEDDPAFPLYKAFKRARWGEVSGEAITDKEWKDVRLTIWQMHKAGVTAESVVERVNTLKSKWTNHEMVTVRSLWKHWETHAVPTYTIPKTVVRIEDWFNDSNG</sequence>
<evidence type="ECO:0000313" key="1">
    <source>
        <dbReference type="EMBL" id="CAB4145082.1"/>
    </source>
</evidence>
<protein>
    <submittedName>
        <fullName evidence="2">Helix-turn-helix domain containing protein</fullName>
    </submittedName>
</protein>
<dbReference type="EMBL" id="LR796441">
    <property type="protein sequence ID" value="CAB4145082.1"/>
    <property type="molecule type" value="Genomic_DNA"/>
</dbReference>
<reference evidence="2" key="1">
    <citation type="submission" date="2020-04" db="EMBL/GenBank/DDBJ databases">
        <authorList>
            <person name="Chiriac C."/>
            <person name="Salcher M."/>
            <person name="Ghai R."/>
            <person name="Kavagutti S V."/>
        </authorList>
    </citation>
    <scope>NUCLEOTIDE SEQUENCE</scope>
</reference>